<protein>
    <recommendedName>
        <fullName evidence="1">DUF7210 domain-containing protein</fullName>
    </recommendedName>
</protein>
<evidence type="ECO:0000313" key="3">
    <source>
        <dbReference type="Proteomes" id="UP000323732"/>
    </source>
</evidence>
<comment type="caution">
    <text evidence="2">The sequence shown here is derived from an EMBL/GenBank/DDBJ whole genome shotgun (WGS) entry which is preliminary data.</text>
</comment>
<proteinExistence type="predicted"/>
<gene>
    <name evidence="2" type="ORF">FZD47_02440</name>
</gene>
<evidence type="ECO:0000259" key="1">
    <source>
        <dbReference type="Pfam" id="PF23843"/>
    </source>
</evidence>
<dbReference type="AlphaFoldDB" id="A0A5D4SSK9"/>
<dbReference type="EMBL" id="VTES01000001">
    <property type="protein sequence ID" value="TYS66365.1"/>
    <property type="molecule type" value="Genomic_DNA"/>
</dbReference>
<dbReference type="Proteomes" id="UP000323732">
    <property type="component" value="Unassembled WGS sequence"/>
</dbReference>
<name>A0A5D4SSK9_9BACI</name>
<organism evidence="2 3">
    <name type="scientific">Bacillus infantis</name>
    <dbReference type="NCBI Taxonomy" id="324767"/>
    <lineage>
        <taxon>Bacteria</taxon>
        <taxon>Bacillati</taxon>
        <taxon>Bacillota</taxon>
        <taxon>Bacilli</taxon>
        <taxon>Bacillales</taxon>
        <taxon>Bacillaceae</taxon>
        <taxon>Bacillus</taxon>
    </lineage>
</organism>
<dbReference type="RefSeq" id="WP_187445339.1">
    <property type="nucleotide sequence ID" value="NZ_VTES01000001.1"/>
</dbReference>
<dbReference type="Pfam" id="PF23843">
    <property type="entry name" value="DUF7210"/>
    <property type="match status" value="1"/>
</dbReference>
<evidence type="ECO:0000313" key="2">
    <source>
        <dbReference type="EMBL" id="TYS66365.1"/>
    </source>
</evidence>
<feature type="domain" description="DUF7210" evidence="1">
    <location>
        <begin position="2"/>
        <end position="40"/>
    </location>
</feature>
<dbReference type="InterPro" id="IPR055634">
    <property type="entry name" value="DUF7210"/>
</dbReference>
<sequence length="117" mass="12716">MMAIKATEYVQHDGTLYKSGEKISKISESEAKRLVKLGAAFFVGEEQSSTMSAGGEAKPSGDLAKELDDKFTLDTLKIEAEAFEVNFSKSVKKPELINLIIESGVAEDILETLENGE</sequence>
<accession>A0A5D4SSK9</accession>
<reference evidence="2 3" key="1">
    <citation type="submission" date="2019-08" db="EMBL/GenBank/DDBJ databases">
        <title>Bacillus genomes from the desert of Cuatro Cienegas, Coahuila.</title>
        <authorList>
            <person name="Olmedo-Alvarez G."/>
        </authorList>
    </citation>
    <scope>NUCLEOTIDE SEQUENCE [LARGE SCALE GENOMIC DNA]</scope>
    <source>
        <strain evidence="2 3">CH37_1T</strain>
    </source>
</reference>